<dbReference type="SUPFAM" id="SSF56529">
    <property type="entry name" value="FAH"/>
    <property type="match status" value="1"/>
</dbReference>
<dbReference type="Pfam" id="PF01557">
    <property type="entry name" value="FAA_hydrolase"/>
    <property type="match status" value="1"/>
</dbReference>
<dbReference type="RefSeq" id="WP_145154233.1">
    <property type="nucleotide sequence ID" value="NZ_VNIM01000080.1"/>
</dbReference>
<protein>
    <recommendedName>
        <fullName evidence="2">Fumarylacetoacetase-like C-terminal domain-containing protein</fullName>
    </recommendedName>
</protein>
<dbReference type="InterPro" id="IPR011234">
    <property type="entry name" value="Fumarylacetoacetase-like_C"/>
</dbReference>
<accession>A0A558QX08</accession>
<feature type="region of interest" description="Disordered" evidence="1">
    <location>
        <begin position="1"/>
        <end position="31"/>
    </location>
</feature>
<evidence type="ECO:0000313" key="4">
    <source>
        <dbReference type="Proteomes" id="UP000318681"/>
    </source>
</evidence>
<feature type="domain" description="Fumarylacetoacetase-like C-terminal" evidence="2">
    <location>
        <begin position="23"/>
        <end position="102"/>
    </location>
</feature>
<evidence type="ECO:0000313" key="3">
    <source>
        <dbReference type="EMBL" id="TVV71706.1"/>
    </source>
</evidence>
<feature type="region of interest" description="Disordered" evidence="1">
    <location>
        <begin position="61"/>
        <end position="105"/>
    </location>
</feature>
<dbReference type="AlphaFoldDB" id="A0A558QX08"/>
<dbReference type="Proteomes" id="UP000318681">
    <property type="component" value="Unassembled WGS sequence"/>
</dbReference>
<proteinExistence type="predicted"/>
<keyword evidence="4" id="KW-1185">Reference proteome</keyword>
<dbReference type="OrthoDB" id="5197601at2"/>
<reference evidence="3 4" key="1">
    <citation type="submission" date="2019-07" db="EMBL/GenBank/DDBJ databases">
        <title>Sphingomonas solaris sp. nov., isolated from a solar panel from Boston, Massachusetts.</title>
        <authorList>
            <person name="Tanner K."/>
            <person name="Pascual J."/>
            <person name="Mancuso C."/>
            <person name="Pereto J."/>
            <person name="Khalil A."/>
            <person name="Vilanova C."/>
        </authorList>
    </citation>
    <scope>NUCLEOTIDE SEQUENCE [LARGE SCALE GENOMIC DNA]</scope>
    <source>
        <strain evidence="3 4">R4DWN</strain>
    </source>
</reference>
<gene>
    <name evidence="3" type="ORF">FOY91_16160</name>
</gene>
<evidence type="ECO:0000256" key="1">
    <source>
        <dbReference type="SAM" id="MobiDB-lite"/>
    </source>
</evidence>
<dbReference type="InterPro" id="IPR036663">
    <property type="entry name" value="Fumarylacetoacetase_C_sf"/>
</dbReference>
<sequence length="105" mass="10971">MQPGASAGPSAAIERRPGSSRSSLRQDVGGKTCDAFAPLGPVIVRDIAPEDLRVYCRLDGDTRQDDRTSNQICPSPELPPPISLRMTHHSGDGIATGSLPGPGPI</sequence>
<comment type="caution">
    <text evidence="3">The sequence shown here is derived from an EMBL/GenBank/DDBJ whole genome shotgun (WGS) entry which is preliminary data.</text>
</comment>
<dbReference type="GO" id="GO:0003824">
    <property type="term" value="F:catalytic activity"/>
    <property type="evidence" value="ECO:0007669"/>
    <property type="project" value="InterPro"/>
</dbReference>
<name>A0A558QX08_9SPHN</name>
<dbReference type="Gene3D" id="3.90.850.10">
    <property type="entry name" value="Fumarylacetoacetase-like, C-terminal domain"/>
    <property type="match status" value="1"/>
</dbReference>
<evidence type="ECO:0000259" key="2">
    <source>
        <dbReference type="Pfam" id="PF01557"/>
    </source>
</evidence>
<dbReference type="EMBL" id="VNIM01000080">
    <property type="protein sequence ID" value="TVV71706.1"/>
    <property type="molecule type" value="Genomic_DNA"/>
</dbReference>
<organism evidence="3 4">
    <name type="scientific">Alterirhizorhabdus solaris</name>
    <dbReference type="NCBI Taxonomy" id="2529389"/>
    <lineage>
        <taxon>Bacteria</taxon>
        <taxon>Pseudomonadati</taxon>
        <taxon>Pseudomonadota</taxon>
        <taxon>Alphaproteobacteria</taxon>
        <taxon>Sphingomonadales</taxon>
        <taxon>Rhizorhabdaceae</taxon>
        <taxon>Alterirhizorhabdus</taxon>
    </lineage>
</organism>